<protein>
    <recommendedName>
        <fullName evidence="2">DNA polymerase delta subunit 3</fullName>
    </recommendedName>
</protein>
<dbReference type="AlphaFoldDB" id="A0A0D2PAM5"/>
<comment type="subcellular location">
    <subcellularLocation>
        <location evidence="1">Nucleus</location>
    </subcellularLocation>
</comment>
<dbReference type="GO" id="GO:0003887">
    <property type="term" value="F:DNA-directed DNA polymerase activity"/>
    <property type="evidence" value="ECO:0007669"/>
    <property type="project" value="TreeGrafter"/>
</dbReference>
<evidence type="ECO:0000256" key="2">
    <source>
        <dbReference type="ARBA" id="ARBA00017589"/>
    </source>
</evidence>
<dbReference type="PANTHER" id="PTHR17598:SF13">
    <property type="entry name" value="DNA POLYMERASE DELTA SUBUNIT 3"/>
    <property type="match status" value="1"/>
</dbReference>
<dbReference type="InterPro" id="IPR041913">
    <property type="entry name" value="POLD3_sf"/>
</dbReference>
<feature type="compositionally biased region" description="Basic and acidic residues" evidence="5">
    <location>
        <begin position="514"/>
        <end position="525"/>
    </location>
</feature>
<evidence type="ECO:0000256" key="4">
    <source>
        <dbReference type="ARBA" id="ARBA00023242"/>
    </source>
</evidence>
<evidence type="ECO:0000313" key="6">
    <source>
        <dbReference type="EMBL" id="KJA27964.1"/>
    </source>
</evidence>
<evidence type="ECO:0000313" key="7">
    <source>
        <dbReference type="Proteomes" id="UP000054270"/>
    </source>
</evidence>
<feature type="region of interest" description="Disordered" evidence="5">
    <location>
        <begin position="167"/>
        <end position="563"/>
    </location>
</feature>
<reference evidence="7" key="1">
    <citation type="submission" date="2014-04" db="EMBL/GenBank/DDBJ databases">
        <title>Evolutionary Origins and Diversification of the Mycorrhizal Mutualists.</title>
        <authorList>
            <consortium name="DOE Joint Genome Institute"/>
            <consortium name="Mycorrhizal Genomics Consortium"/>
            <person name="Kohler A."/>
            <person name="Kuo A."/>
            <person name="Nagy L.G."/>
            <person name="Floudas D."/>
            <person name="Copeland A."/>
            <person name="Barry K.W."/>
            <person name="Cichocki N."/>
            <person name="Veneault-Fourrey C."/>
            <person name="LaButti K."/>
            <person name="Lindquist E.A."/>
            <person name="Lipzen A."/>
            <person name="Lundell T."/>
            <person name="Morin E."/>
            <person name="Murat C."/>
            <person name="Riley R."/>
            <person name="Ohm R."/>
            <person name="Sun H."/>
            <person name="Tunlid A."/>
            <person name="Henrissat B."/>
            <person name="Grigoriev I.V."/>
            <person name="Hibbett D.S."/>
            <person name="Martin F."/>
        </authorList>
    </citation>
    <scope>NUCLEOTIDE SEQUENCE [LARGE SCALE GENOMIC DNA]</scope>
    <source>
        <strain evidence="7">FD-334 SS-4</strain>
    </source>
</reference>
<dbReference type="EMBL" id="KN817522">
    <property type="protein sequence ID" value="KJA27964.1"/>
    <property type="molecule type" value="Genomic_DNA"/>
</dbReference>
<feature type="compositionally biased region" description="Basic and acidic residues" evidence="5">
    <location>
        <begin position="265"/>
        <end position="295"/>
    </location>
</feature>
<dbReference type="GO" id="GO:0006271">
    <property type="term" value="P:DNA strand elongation involved in DNA replication"/>
    <property type="evidence" value="ECO:0007669"/>
    <property type="project" value="TreeGrafter"/>
</dbReference>
<dbReference type="Pfam" id="PF09507">
    <property type="entry name" value="CDC27"/>
    <property type="match status" value="1"/>
</dbReference>
<dbReference type="GO" id="GO:0006297">
    <property type="term" value="P:nucleotide-excision repair, DNA gap filling"/>
    <property type="evidence" value="ECO:0007669"/>
    <property type="project" value="TreeGrafter"/>
</dbReference>
<evidence type="ECO:0000256" key="1">
    <source>
        <dbReference type="ARBA" id="ARBA00004123"/>
    </source>
</evidence>
<dbReference type="PANTHER" id="PTHR17598">
    <property type="entry name" value="DNA POLYMERASE DELTA SUBUNIT 3"/>
    <property type="match status" value="1"/>
</dbReference>
<organism evidence="6 7">
    <name type="scientific">Hypholoma sublateritium (strain FD-334 SS-4)</name>
    <dbReference type="NCBI Taxonomy" id="945553"/>
    <lineage>
        <taxon>Eukaryota</taxon>
        <taxon>Fungi</taxon>
        <taxon>Dikarya</taxon>
        <taxon>Basidiomycota</taxon>
        <taxon>Agaricomycotina</taxon>
        <taxon>Agaricomycetes</taxon>
        <taxon>Agaricomycetidae</taxon>
        <taxon>Agaricales</taxon>
        <taxon>Agaricineae</taxon>
        <taxon>Strophariaceae</taxon>
        <taxon>Hypholoma</taxon>
    </lineage>
</organism>
<keyword evidence="3" id="KW-0235">DNA replication</keyword>
<keyword evidence="4" id="KW-0539">Nucleus</keyword>
<accession>A0A0D2PAM5</accession>
<keyword evidence="7" id="KW-1185">Reference proteome</keyword>
<sequence>MTTQAIADFLTKQLFIERNIVTYRSLSRQFSIHVNVAKNELAIFHHNAPYQSQACRATFLLNGVPRAPAYDEDYDMEGTPNATQEEEGGDEVPQTQITIVNEADLEDAKASYEELISLHIYSLSPAPIHDAGLLCAPTEFVRSTDREKGPAFSIGLGRIATKGIKMGASKIKARPTAPVAGPSKLKMPEPKGGAAKAEPSKETTNAATEKGKEKPKPTGKLSFFSKPKEPVAKPIKTEETDSKKKLFFSRPAAPAKAAPEPPAPKAKEPTKPTSKDLEKAKEPPKAKVDEPEPARGVKRKSSIGLEPREKSPETVPTTSKAPPAAPETHRTKRRVVLSDDEDSEPVVSRPPARKVRPSFKTESAENSDAEREARALMDIDDDQVEKVSRVPSTNASSNELDDDDGGDASPGIQDEDVSMDEDAPKTKAKPKPRKPKAVIPVGRNGLKKKKVTKTRRRKDANGYMVKEDYSDWESVEEGDEAEAEPPKPPVKAKTKVTKVKKEESAEIEMSPPPMKEKAKKKEPAPTKKPTVRSAPKPKPPVKGAASAKGKSQQTLNFFGPKKT</sequence>
<proteinExistence type="predicted"/>
<feature type="compositionally biased region" description="Low complexity" evidence="5">
    <location>
        <begin position="541"/>
        <end position="551"/>
    </location>
</feature>
<gene>
    <name evidence="6" type="ORF">HYPSUDRAFT_197528</name>
</gene>
<name>A0A0D2PAM5_HYPSF</name>
<dbReference type="Proteomes" id="UP000054270">
    <property type="component" value="Unassembled WGS sequence"/>
</dbReference>
<dbReference type="STRING" id="945553.A0A0D2PAM5"/>
<feature type="compositionally biased region" description="Basic and acidic residues" evidence="5">
    <location>
        <begin position="226"/>
        <end position="244"/>
    </location>
</feature>
<evidence type="ECO:0000256" key="5">
    <source>
        <dbReference type="SAM" id="MobiDB-lite"/>
    </source>
</evidence>
<dbReference type="OrthoDB" id="514823at2759"/>
<feature type="compositionally biased region" description="Acidic residues" evidence="5">
    <location>
        <begin position="470"/>
        <end position="483"/>
    </location>
</feature>
<dbReference type="InterPro" id="IPR019038">
    <property type="entry name" value="POLD3"/>
</dbReference>
<feature type="compositionally biased region" description="Basic residues" evidence="5">
    <location>
        <begin position="445"/>
        <end position="458"/>
    </location>
</feature>
<dbReference type="Gene3D" id="3.90.1030.20">
    <property type="entry name" value="DNA polymerase delta, p66 (Cdc27) subunit, wHTH domain"/>
    <property type="match status" value="1"/>
</dbReference>
<feature type="compositionally biased region" description="Basic and acidic residues" evidence="5">
    <location>
        <begin position="368"/>
        <end position="377"/>
    </location>
</feature>
<dbReference type="OMA" id="RAMMDID"/>
<dbReference type="GO" id="GO:1904161">
    <property type="term" value="P:DNA synthesis involved in UV-damage excision repair"/>
    <property type="evidence" value="ECO:0007669"/>
    <property type="project" value="TreeGrafter"/>
</dbReference>
<evidence type="ECO:0000256" key="3">
    <source>
        <dbReference type="ARBA" id="ARBA00022705"/>
    </source>
</evidence>
<dbReference type="GO" id="GO:0043625">
    <property type="term" value="C:delta DNA polymerase complex"/>
    <property type="evidence" value="ECO:0007669"/>
    <property type="project" value="InterPro"/>
</dbReference>
<feature type="compositionally biased region" description="Basic residues" evidence="5">
    <location>
        <begin position="426"/>
        <end position="436"/>
    </location>
</feature>